<protein>
    <submittedName>
        <fullName evidence="2">Uncharacterized protein</fullName>
    </submittedName>
</protein>
<dbReference type="OrthoDB" id="5904741at2"/>
<feature type="signal peptide" evidence="1">
    <location>
        <begin position="1"/>
        <end position="19"/>
    </location>
</feature>
<feature type="chain" id="PRO_5011701272" evidence="1">
    <location>
        <begin position="20"/>
        <end position="170"/>
    </location>
</feature>
<gene>
    <name evidence="2" type="ORF">SAMN04488136_10844</name>
</gene>
<evidence type="ECO:0000313" key="3">
    <source>
        <dbReference type="Proteomes" id="UP000198854"/>
    </source>
</evidence>
<name>A0A1G7ZLP7_9VIBR</name>
<dbReference type="AlphaFoldDB" id="A0A1G7ZLP7"/>
<evidence type="ECO:0000256" key="1">
    <source>
        <dbReference type="SAM" id="SignalP"/>
    </source>
</evidence>
<sequence length="170" mass="19558">MNRTLMVVLLGSLSSSTFAADNHCLAGKYDAYVDASLQWYQDLTDLTTTQYPQLKDVSEWFLSGRQHHFELSREAVRYYLEHDPSKVATEQSVEGWLKLEQVDIKRLANRDDQLGQLAKITYQDRQSTPHADNYELRSAFADLLSHPATIDKALQTYNQSINQLEKIECQ</sequence>
<reference evidence="2 3" key="1">
    <citation type="submission" date="2016-10" db="EMBL/GenBank/DDBJ databases">
        <authorList>
            <person name="de Groot N.N."/>
        </authorList>
    </citation>
    <scope>NUCLEOTIDE SEQUENCE [LARGE SCALE GENOMIC DNA]</scope>
    <source>
        <strain evidence="2 3">CGMCC 1.10228</strain>
    </source>
</reference>
<dbReference type="RefSeq" id="WP_093272179.1">
    <property type="nucleotide sequence ID" value="NZ_FNDD01000008.1"/>
</dbReference>
<proteinExistence type="predicted"/>
<organism evidence="2 3">
    <name type="scientific">Vibrio xiamenensis</name>
    <dbReference type="NCBI Taxonomy" id="861298"/>
    <lineage>
        <taxon>Bacteria</taxon>
        <taxon>Pseudomonadati</taxon>
        <taxon>Pseudomonadota</taxon>
        <taxon>Gammaproteobacteria</taxon>
        <taxon>Vibrionales</taxon>
        <taxon>Vibrionaceae</taxon>
        <taxon>Vibrio</taxon>
    </lineage>
</organism>
<keyword evidence="1" id="KW-0732">Signal</keyword>
<accession>A0A1G7ZLP7</accession>
<dbReference type="Proteomes" id="UP000198854">
    <property type="component" value="Unassembled WGS sequence"/>
</dbReference>
<evidence type="ECO:0000313" key="2">
    <source>
        <dbReference type="EMBL" id="SDH09662.1"/>
    </source>
</evidence>
<dbReference type="EMBL" id="FNDD01000008">
    <property type="protein sequence ID" value="SDH09662.1"/>
    <property type="molecule type" value="Genomic_DNA"/>
</dbReference>
<keyword evidence="3" id="KW-1185">Reference proteome</keyword>
<dbReference type="STRING" id="861298.SAMN04488136_10844"/>